<keyword evidence="3 7" id="KW-0479">Metal-binding</keyword>
<dbReference type="EC" id="4.2.1.1" evidence="2"/>
<feature type="binding site" evidence="7">
    <location>
        <position position="94"/>
    </location>
    <ligand>
        <name>Zn(2+)</name>
        <dbReference type="ChEBI" id="CHEBI:29105"/>
    </ligand>
</feature>
<dbReference type="PANTHER" id="PTHR43175">
    <property type="entry name" value="CARBONIC ANHYDRASE"/>
    <property type="match status" value="1"/>
</dbReference>
<dbReference type="Pfam" id="PF00484">
    <property type="entry name" value="Pro_CA"/>
    <property type="match status" value="1"/>
</dbReference>
<evidence type="ECO:0000256" key="6">
    <source>
        <dbReference type="ARBA" id="ARBA00048348"/>
    </source>
</evidence>
<feature type="binding site" evidence="7">
    <location>
        <position position="40"/>
    </location>
    <ligand>
        <name>Zn(2+)</name>
        <dbReference type="ChEBI" id="CHEBI:29105"/>
    </ligand>
</feature>
<evidence type="ECO:0000256" key="5">
    <source>
        <dbReference type="ARBA" id="ARBA00024993"/>
    </source>
</evidence>
<keyword evidence="4 7" id="KW-0862">Zinc</keyword>
<comment type="catalytic activity">
    <reaction evidence="6">
        <text>hydrogencarbonate + H(+) = CO2 + H2O</text>
        <dbReference type="Rhea" id="RHEA:10748"/>
        <dbReference type="ChEBI" id="CHEBI:15377"/>
        <dbReference type="ChEBI" id="CHEBI:15378"/>
        <dbReference type="ChEBI" id="CHEBI:16526"/>
        <dbReference type="ChEBI" id="CHEBI:17544"/>
        <dbReference type="EC" id="4.2.1.1"/>
    </reaction>
</comment>
<dbReference type="AlphaFoldDB" id="A0A368T5C5"/>
<comment type="similarity">
    <text evidence="1">Belongs to the beta-class carbonic anhydrase family.</text>
</comment>
<evidence type="ECO:0000313" key="9">
    <source>
        <dbReference type="Proteomes" id="UP000253318"/>
    </source>
</evidence>
<dbReference type="SUPFAM" id="SSF53056">
    <property type="entry name" value="beta-carbonic anhydrase, cab"/>
    <property type="match status" value="1"/>
</dbReference>
<dbReference type="CDD" id="cd03379">
    <property type="entry name" value="beta_CA_cladeD"/>
    <property type="match status" value="1"/>
</dbReference>
<evidence type="ECO:0000256" key="3">
    <source>
        <dbReference type="ARBA" id="ARBA00022723"/>
    </source>
</evidence>
<organism evidence="8 9">
    <name type="scientific">Marinitenerispora sediminis</name>
    <dbReference type="NCBI Taxonomy" id="1931232"/>
    <lineage>
        <taxon>Bacteria</taxon>
        <taxon>Bacillati</taxon>
        <taxon>Actinomycetota</taxon>
        <taxon>Actinomycetes</taxon>
        <taxon>Streptosporangiales</taxon>
        <taxon>Nocardiopsidaceae</taxon>
        <taxon>Marinitenerispora</taxon>
    </lineage>
</organism>
<sequence>MNFVENLRRSARQYTGYTRPACDKEQAVPRCELAVVTCMDARIDVYALLGLEERQAHVIRNAGGVVTADVRRSLTVSQRELRTRRILLIHHTCCGLKGGDDDEFKDRIEREVGMRPEWALEAFTDEAEDVRQSARRIAADPFIPHKNEIYGFVLDVDARELRPVDLDVRRRDEVPVG</sequence>
<dbReference type="Gene3D" id="3.40.1050.10">
    <property type="entry name" value="Carbonic anhydrase"/>
    <property type="match status" value="1"/>
</dbReference>
<reference evidence="8 9" key="1">
    <citation type="submission" date="2018-04" db="EMBL/GenBank/DDBJ databases">
        <title>Novel actinobacteria from marine sediment.</title>
        <authorList>
            <person name="Ng Z.Y."/>
            <person name="Tan G.Y.A."/>
        </authorList>
    </citation>
    <scope>NUCLEOTIDE SEQUENCE [LARGE SCALE GENOMIC DNA]</scope>
    <source>
        <strain evidence="8 9">TPS81</strain>
    </source>
</reference>
<evidence type="ECO:0000256" key="1">
    <source>
        <dbReference type="ARBA" id="ARBA00006217"/>
    </source>
</evidence>
<dbReference type="PANTHER" id="PTHR43175:SF3">
    <property type="entry name" value="CARBON DISULFIDE HYDROLASE"/>
    <property type="match status" value="1"/>
</dbReference>
<feature type="binding site" evidence="7">
    <location>
        <position position="91"/>
    </location>
    <ligand>
        <name>Zn(2+)</name>
        <dbReference type="ChEBI" id="CHEBI:29105"/>
    </ligand>
</feature>
<dbReference type="GO" id="GO:0008270">
    <property type="term" value="F:zinc ion binding"/>
    <property type="evidence" value="ECO:0007669"/>
    <property type="project" value="InterPro"/>
</dbReference>
<feature type="binding site" evidence="7">
    <location>
        <position position="38"/>
    </location>
    <ligand>
        <name>Zn(2+)</name>
        <dbReference type="ChEBI" id="CHEBI:29105"/>
    </ligand>
</feature>
<dbReference type="SMART" id="SM00947">
    <property type="entry name" value="Pro_CA"/>
    <property type="match status" value="1"/>
</dbReference>
<comment type="caution">
    <text evidence="8">The sequence shown here is derived from an EMBL/GenBank/DDBJ whole genome shotgun (WGS) entry which is preliminary data.</text>
</comment>
<evidence type="ECO:0000256" key="4">
    <source>
        <dbReference type="ARBA" id="ARBA00022833"/>
    </source>
</evidence>
<dbReference type="InterPro" id="IPR036874">
    <property type="entry name" value="Carbonic_anhydrase_sf"/>
</dbReference>
<dbReference type="OrthoDB" id="8968066at2"/>
<comment type="function">
    <text evidence="5">Catalyzes the reversible hydration of carbon dioxide to form bicarbonate.</text>
</comment>
<proteinExistence type="inferred from homology"/>
<evidence type="ECO:0000313" key="8">
    <source>
        <dbReference type="EMBL" id="RCV58815.1"/>
    </source>
</evidence>
<evidence type="ECO:0000256" key="2">
    <source>
        <dbReference type="ARBA" id="ARBA00012925"/>
    </source>
</evidence>
<protein>
    <recommendedName>
        <fullName evidence="2">carbonic anhydrase</fullName>
        <ecNumber evidence="2">4.2.1.1</ecNumber>
    </recommendedName>
</protein>
<dbReference type="GO" id="GO:0004089">
    <property type="term" value="F:carbonate dehydratase activity"/>
    <property type="evidence" value="ECO:0007669"/>
    <property type="project" value="UniProtKB-EC"/>
</dbReference>
<keyword evidence="9" id="KW-1185">Reference proteome</keyword>
<gene>
    <name evidence="8" type="ORF">DEF24_12040</name>
</gene>
<dbReference type="EMBL" id="QEIN01000081">
    <property type="protein sequence ID" value="RCV58815.1"/>
    <property type="molecule type" value="Genomic_DNA"/>
</dbReference>
<evidence type="ECO:0000256" key="7">
    <source>
        <dbReference type="PIRSR" id="PIRSR601765-1"/>
    </source>
</evidence>
<accession>A0A368T5C5</accession>
<name>A0A368T5C5_9ACTN</name>
<comment type="cofactor">
    <cofactor evidence="7">
        <name>Zn(2+)</name>
        <dbReference type="ChEBI" id="CHEBI:29105"/>
    </cofactor>
    <text evidence="7">Binds 1 zinc ion per subunit.</text>
</comment>
<dbReference type="Proteomes" id="UP000253318">
    <property type="component" value="Unassembled WGS sequence"/>
</dbReference>
<dbReference type="InterPro" id="IPR001765">
    <property type="entry name" value="Carbonic_anhydrase"/>
</dbReference>